<evidence type="ECO:0000313" key="2">
    <source>
        <dbReference type="EMBL" id="CAJ0889716.1"/>
    </source>
</evidence>
<dbReference type="AlphaFoldDB" id="A0AAD2C164"/>
<dbReference type="EMBL" id="CAUDKO010000009">
    <property type="protein sequence ID" value="CAJ0885193.1"/>
    <property type="molecule type" value="Genomic_DNA"/>
</dbReference>
<comment type="caution">
    <text evidence="1">The sequence shown here is derived from an EMBL/GenBank/DDBJ whole genome shotgun (WGS) entry which is preliminary data.</text>
</comment>
<dbReference type="Proteomes" id="UP001189792">
    <property type="component" value="Unassembled WGS sequence"/>
</dbReference>
<sequence length="31" mass="3482">MTLGMFAAVVTTLIAAYLLWADRRGRQLNND</sequence>
<proteinExistence type="predicted"/>
<dbReference type="Proteomes" id="UP001190491">
    <property type="component" value="Unassembled WGS sequence"/>
</dbReference>
<evidence type="ECO:0000313" key="3">
    <source>
        <dbReference type="Proteomes" id="UP001189792"/>
    </source>
</evidence>
<evidence type="ECO:0000313" key="4">
    <source>
        <dbReference type="Proteomes" id="UP001190491"/>
    </source>
</evidence>
<dbReference type="EMBL" id="CAUDLI010000007">
    <property type="protein sequence ID" value="CAJ0889716.1"/>
    <property type="molecule type" value="Genomic_DNA"/>
</dbReference>
<gene>
    <name evidence="2" type="ORF">R77564_03398</name>
    <name evidence="1" type="ORF">R77567_03735</name>
</gene>
<protein>
    <submittedName>
        <fullName evidence="1">Uncharacterized protein</fullName>
    </submittedName>
</protein>
<evidence type="ECO:0000313" key="1">
    <source>
        <dbReference type="EMBL" id="CAJ0885193.1"/>
    </source>
</evidence>
<name>A0AAD2C164_9RALS</name>
<reference evidence="1 3" key="1">
    <citation type="submission" date="2023-07" db="EMBL/GenBank/DDBJ databases">
        <authorList>
            <person name="Peeters C."/>
        </authorList>
    </citation>
    <scope>NUCLEOTIDE SEQUENCE</scope>
    <source>
        <strain evidence="2 3">LMG 32965</strain>
        <strain evidence="1">R-77567</strain>
    </source>
</reference>
<organism evidence="1 4">
    <name type="scientific">Ralstonia flatus</name>
    <dbReference type="NCBI Taxonomy" id="3058601"/>
    <lineage>
        <taxon>Bacteria</taxon>
        <taxon>Pseudomonadati</taxon>
        <taxon>Pseudomonadota</taxon>
        <taxon>Betaproteobacteria</taxon>
        <taxon>Burkholderiales</taxon>
        <taxon>Burkholderiaceae</taxon>
        <taxon>Ralstonia</taxon>
    </lineage>
</organism>
<keyword evidence="3" id="KW-1185">Reference proteome</keyword>
<accession>A0AAD2C164</accession>